<dbReference type="InterPro" id="IPR014895">
    <property type="entry name" value="Alginate_lyase_2"/>
</dbReference>
<feature type="domain" description="F5/8 type C" evidence="2">
    <location>
        <begin position="148"/>
        <end position="298"/>
    </location>
</feature>
<evidence type="ECO:0000259" key="2">
    <source>
        <dbReference type="PROSITE" id="PS50022"/>
    </source>
</evidence>
<dbReference type="InterPro" id="IPR013320">
    <property type="entry name" value="ConA-like_dom_sf"/>
</dbReference>
<dbReference type="InterPro" id="IPR000421">
    <property type="entry name" value="FA58C"/>
</dbReference>
<keyword evidence="1" id="KW-0732">Signal</keyword>
<dbReference type="Proteomes" id="UP000037600">
    <property type="component" value="Unassembled WGS sequence"/>
</dbReference>
<accession>A0A0J8GVP3</accession>
<comment type="caution">
    <text evidence="3">The sequence shown here is derived from an EMBL/GenBank/DDBJ whole genome shotgun (WGS) entry which is preliminary data.</text>
</comment>
<dbReference type="PATRIC" id="fig|1513271.3.peg.313"/>
<protein>
    <recommendedName>
        <fullName evidence="2">F5/8 type C domain-containing protein</fullName>
    </recommendedName>
</protein>
<dbReference type="Gene3D" id="2.60.120.260">
    <property type="entry name" value="Galactose-binding domain-like"/>
    <property type="match status" value="2"/>
</dbReference>
<keyword evidence="4" id="KW-1185">Reference proteome</keyword>
<name>A0A0J8GVP3_9ALTE</name>
<dbReference type="InterPro" id="IPR008979">
    <property type="entry name" value="Galactose-bd-like_sf"/>
</dbReference>
<organism evidence="3 4">
    <name type="scientific">Catenovulum maritimum</name>
    <dbReference type="NCBI Taxonomy" id="1513271"/>
    <lineage>
        <taxon>Bacteria</taxon>
        <taxon>Pseudomonadati</taxon>
        <taxon>Pseudomonadota</taxon>
        <taxon>Gammaproteobacteria</taxon>
        <taxon>Alteromonadales</taxon>
        <taxon>Alteromonadaceae</taxon>
        <taxon>Catenovulum</taxon>
    </lineage>
</organism>
<sequence length="532" mass="57268">MKVTKTLSLALLALAVTNVSHANTLQIDSAEDWGNGHASYPASNAIDGSLAWASRWAASGSPVNLQLNLDSVQTVTEVGVSWGNGGDQTHTFEIWARAATSGAWTKVYDSVSTGSSASIEVYDIDDIDAQQVRIKTFENSSGSTWTNIKEVELYGTGGNSADGELAVDTAFDDGTSHSSYPASKAIDNNTDWTSRWAAEAGGDAVNLTLQLDEAKEVKEVGIAWGQGDSRTHTFEIYARPGTSGTWTKIHDAVSTGNTTAIEKYDVTDINARQVRVKAQSNSAGSNWMNVTEVKLYGAESSGGNNSDIPSIITDGSLFDLEGDNPHPLVNSKTLEFVPLTTKYTTSGGGGWRHEYKIKTSKRKDMYDTYETFSATYKMDLSNGAKTIVAQTHGSTVSTLMKVFVADSSESGFIDSVANNGIFDVYVRLRGTNGTEQKWALGTITSGGSFDLSMVNNYGTVTISAFGQTAMLKVQDDAATYFKFGNYMQSQDPYTREECGTRGDSDSWAECFEEFGITTSKATLTNVSYSSNH</sequence>
<feature type="chain" id="PRO_5005298581" description="F5/8 type C domain-containing protein" evidence="1">
    <location>
        <begin position="23"/>
        <end position="532"/>
    </location>
</feature>
<dbReference type="PROSITE" id="PS50022">
    <property type="entry name" value="FA58C_3"/>
    <property type="match status" value="1"/>
</dbReference>
<gene>
    <name evidence="3" type="ORF">XM47_01490</name>
</gene>
<dbReference type="RefSeq" id="WP_048688569.1">
    <property type="nucleotide sequence ID" value="NZ_KQ130482.1"/>
</dbReference>
<dbReference type="Pfam" id="PF00754">
    <property type="entry name" value="F5_F8_type_C"/>
    <property type="match status" value="2"/>
</dbReference>
<dbReference type="OrthoDB" id="8754053at2"/>
<dbReference type="SUPFAM" id="SSF49785">
    <property type="entry name" value="Galactose-binding domain-like"/>
    <property type="match status" value="2"/>
</dbReference>
<dbReference type="SUPFAM" id="SSF49899">
    <property type="entry name" value="Concanavalin A-like lectins/glucanases"/>
    <property type="match status" value="1"/>
</dbReference>
<evidence type="ECO:0000313" key="4">
    <source>
        <dbReference type="Proteomes" id="UP000037600"/>
    </source>
</evidence>
<evidence type="ECO:0000313" key="3">
    <source>
        <dbReference type="EMBL" id="KMT66817.1"/>
    </source>
</evidence>
<dbReference type="AlphaFoldDB" id="A0A0J8GVP3"/>
<reference evidence="3 4" key="1">
    <citation type="submission" date="2015-04" db="EMBL/GenBank/DDBJ databases">
        <title>Draft Genome Sequence of the Novel Agar-Digesting Marine Bacterium Q1.</title>
        <authorList>
            <person name="Li Y."/>
            <person name="Li D."/>
            <person name="Chen G."/>
            <person name="Du Z."/>
        </authorList>
    </citation>
    <scope>NUCLEOTIDE SEQUENCE [LARGE SCALE GENOMIC DNA]</scope>
    <source>
        <strain evidence="3 4">Q1</strain>
    </source>
</reference>
<feature type="signal peptide" evidence="1">
    <location>
        <begin position="1"/>
        <end position="22"/>
    </location>
</feature>
<dbReference type="STRING" id="1513271.XM47_01490"/>
<dbReference type="EMBL" id="LAZL01000002">
    <property type="protein sequence ID" value="KMT66817.1"/>
    <property type="molecule type" value="Genomic_DNA"/>
</dbReference>
<dbReference type="Pfam" id="PF08787">
    <property type="entry name" value="Alginate_lyase2"/>
    <property type="match status" value="1"/>
</dbReference>
<proteinExistence type="predicted"/>
<dbReference type="Gene3D" id="2.60.120.200">
    <property type="match status" value="1"/>
</dbReference>
<evidence type="ECO:0000256" key="1">
    <source>
        <dbReference type="SAM" id="SignalP"/>
    </source>
</evidence>